<reference evidence="8" key="2">
    <citation type="submission" date="2020-09" db="EMBL/GenBank/DDBJ databases">
        <authorList>
            <person name="Sun Q."/>
            <person name="Kim S."/>
        </authorList>
    </citation>
    <scope>NUCLEOTIDE SEQUENCE</scope>
    <source>
        <strain evidence="8">KCTC 23430</strain>
    </source>
</reference>
<dbReference type="RefSeq" id="WP_189475139.1">
    <property type="nucleotide sequence ID" value="NZ_BMYM01000001.1"/>
</dbReference>
<dbReference type="InterPro" id="IPR036259">
    <property type="entry name" value="MFS_trans_sf"/>
</dbReference>
<dbReference type="SUPFAM" id="SSF103473">
    <property type="entry name" value="MFS general substrate transporter"/>
    <property type="match status" value="1"/>
</dbReference>
<comment type="subcellular location">
    <subcellularLocation>
        <location evidence="1">Membrane</location>
        <topology evidence="1">Multi-pass membrane protein</topology>
    </subcellularLocation>
</comment>
<evidence type="ECO:0000313" key="9">
    <source>
        <dbReference type="Proteomes" id="UP000644693"/>
    </source>
</evidence>
<evidence type="ECO:0000256" key="4">
    <source>
        <dbReference type="ARBA" id="ARBA00022989"/>
    </source>
</evidence>
<dbReference type="PANTHER" id="PTHR23505">
    <property type="entry name" value="SPINSTER"/>
    <property type="match status" value="1"/>
</dbReference>
<evidence type="ECO:0000256" key="3">
    <source>
        <dbReference type="ARBA" id="ARBA00022692"/>
    </source>
</evidence>
<feature type="transmembrane region" description="Helical" evidence="6">
    <location>
        <begin position="300"/>
        <end position="319"/>
    </location>
</feature>
<feature type="transmembrane region" description="Helical" evidence="6">
    <location>
        <begin position="206"/>
        <end position="226"/>
    </location>
</feature>
<evidence type="ECO:0000259" key="7">
    <source>
        <dbReference type="PROSITE" id="PS50850"/>
    </source>
</evidence>
<dbReference type="GO" id="GO:0022857">
    <property type="term" value="F:transmembrane transporter activity"/>
    <property type="evidence" value="ECO:0007669"/>
    <property type="project" value="InterPro"/>
</dbReference>
<keyword evidence="4 6" id="KW-1133">Transmembrane helix</keyword>
<dbReference type="Gene3D" id="1.20.1250.20">
    <property type="entry name" value="MFS general substrate transporter like domains"/>
    <property type="match status" value="1"/>
</dbReference>
<dbReference type="Proteomes" id="UP000644693">
    <property type="component" value="Unassembled WGS sequence"/>
</dbReference>
<feature type="transmembrane region" description="Helical" evidence="6">
    <location>
        <begin position="24"/>
        <end position="51"/>
    </location>
</feature>
<dbReference type="PROSITE" id="PS50850">
    <property type="entry name" value="MFS"/>
    <property type="match status" value="1"/>
</dbReference>
<dbReference type="PANTHER" id="PTHR23505:SF79">
    <property type="entry name" value="PROTEIN SPINSTER"/>
    <property type="match status" value="1"/>
</dbReference>
<feature type="transmembrane region" description="Helical" evidence="6">
    <location>
        <begin position="462"/>
        <end position="482"/>
    </location>
</feature>
<feature type="transmembrane region" description="Helical" evidence="6">
    <location>
        <begin position="63"/>
        <end position="84"/>
    </location>
</feature>
<evidence type="ECO:0000313" key="8">
    <source>
        <dbReference type="EMBL" id="GHD27946.1"/>
    </source>
</evidence>
<feature type="transmembrane region" description="Helical" evidence="6">
    <location>
        <begin position="390"/>
        <end position="411"/>
    </location>
</feature>
<feature type="transmembrane region" description="Helical" evidence="6">
    <location>
        <begin position="148"/>
        <end position="168"/>
    </location>
</feature>
<dbReference type="InterPro" id="IPR044770">
    <property type="entry name" value="MFS_spinster-like"/>
</dbReference>
<evidence type="ECO:0000256" key="5">
    <source>
        <dbReference type="ARBA" id="ARBA00023136"/>
    </source>
</evidence>
<feature type="transmembrane region" description="Helical" evidence="6">
    <location>
        <begin position="331"/>
        <end position="351"/>
    </location>
</feature>
<name>A0A918XE33_9GAMM</name>
<keyword evidence="2" id="KW-0813">Transport</keyword>
<dbReference type="AlphaFoldDB" id="A0A918XE33"/>
<keyword evidence="3 6" id="KW-0812">Transmembrane</keyword>
<dbReference type="Pfam" id="PF07690">
    <property type="entry name" value="MFS_1"/>
    <property type="match status" value="1"/>
</dbReference>
<feature type="transmembrane region" description="Helical" evidence="6">
    <location>
        <begin position="260"/>
        <end position="280"/>
    </location>
</feature>
<evidence type="ECO:0000256" key="6">
    <source>
        <dbReference type="SAM" id="Phobius"/>
    </source>
</evidence>
<organism evidence="8 9">
    <name type="scientific">Parahalioglobus pacificus</name>
    <dbReference type="NCBI Taxonomy" id="930806"/>
    <lineage>
        <taxon>Bacteria</taxon>
        <taxon>Pseudomonadati</taxon>
        <taxon>Pseudomonadota</taxon>
        <taxon>Gammaproteobacteria</taxon>
        <taxon>Cellvibrionales</taxon>
        <taxon>Halieaceae</taxon>
        <taxon>Parahalioglobus</taxon>
    </lineage>
</organism>
<dbReference type="InterPro" id="IPR020846">
    <property type="entry name" value="MFS_dom"/>
</dbReference>
<dbReference type="GO" id="GO:0016020">
    <property type="term" value="C:membrane"/>
    <property type="evidence" value="ECO:0007669"/>
    <property type="project" value="UniProtKB-SubCell"/>
</dbReference>
<gene>
    <name evidence="8" type="ORF">GCM10007053_06830</name>
</gene>
<protein>
    <submittedName>
        <fullName evidence="8">MFS transporter</fullName>
    </submittedName>
</protein>
<dbReference type="CDD" id="cd17328">
    <property type="entry name" value="MFS_spinster_like"/>
    <property type="match status" value="1"/>
</dbReference>
<dbReference type="EMBL" id="BMYM01000001">
    <property type="protein sequence ID" value="GHD27946.1"/>
    <property type="molecule type" value="Genomic_DNA"/>
</dbReference>
<feature type="transmembrane region" description="Helical" evidence="6">
    <location>
        <begin position="180"/>
        <end position="200"/>
    </location>
</feature>
<accession>A0A918XE33</accession>
<dbReference type="InterPro" id="IPR011701">
    <property type="entry name" value="MFS"/>
</dbReference>
<keyword evidence="5 6" id="KW-0472">Membrane</keyword>
<proteinExistence type="predicted"/>
<feature type="transmembrane region" description="Helical" evidence="6">
    <location>
        <begin position="96"/>
        <end position="119"/>
    </location>
</feature>
<reference evidence="8" key="1">
    <citation type="journal article" date="2014" name="Int. J. Syst. Evol. Microbiol.">
        <title>Complete genome sequence of Corynebacterium casei LMG S-19264T (=DSM 44701T), isolated from a smear-ripened cheese.</title>
        <authorList>
            <consortium name="US DOE Joint Genome Institute (JGI-PGF)"/>
            <person name="Walter F."/>
            <person name="Albersmeier A."/>
            <person name="Kalinowski J."/>
            <person name="Ruckert C."/>
        </authorList>
    </citation>
    <scope>NUCLEOTIDE SEQUENCE</scope>
    <source>
        <strain evidence="8">KCTC 23430</strain>
    </source>
</reference>
<keyword evidence="9" id="KW-1185">Reference proteome</keyword>
<sequence>MTTHAEGAQQGHLTGYGTPLYRNYVLLLLMAVYTLNFIDRTLIAVVAQPIIESFQLTDSQWGLLYGPPFAIFYAIMGLPIALWADRSNRVKIITVCIILWSIMTALCGLAAGFISLLLFRIGVAIGEAGCTPPANSIIGDYFIARKRATALGIYSMGVTLGGVLANVFGGPIAAMQGADFGVWLNGLGLAWMFGDLNWAAIEGWRIAFVVVGLPGVLVALIVLWTIKEPPRGYSDPPDSAPAAKAGWHEAYQELKQKPSFWWMAMGASMVAFVGYGLISFQAPFLQREHGLSVRDAAINFGAPLSLLAAIGTFLGGYLTERLTQRIPTAMALVPAVGLFLATPAYVAAFFIEDLRIVFVLWGVASVLHYSYLGAQYNIGQGVVSNRSRATAIAVLLILVSLIGNGVGPYFVGFMSDYFMSSELAKAGLAPELTPALCKARDAVLTDAQTAACAVANSSGLKWAMAVTVCWFLVAAGCFVMAARTLKQDFVAQLGAD</sequence>
<feature type="domain" description="Major facilitator superfamily (MFS) profile" evidence="7">
    <location>
        <begin position="25"/>
        <end position="486"/>
    </location>
</feature>
<feature type="transmembrane region" description="Helical" evidence="6">
    <location>
        <begin position="357"/>
        <end position="378"/>
    </location>
</feature>
<evidence type="ECO:0000256" key="1">
    <source>
        <dbReference type="ARBA" id="ARBA00004141"/>
    </source>
</evidence>
<evidence type="ECO:0000256" key="2">
    <source>
        <dbReference type="ARBA" id="ARBA00022448"/>
    </source>
</evidence>
<comment type="caution">
    <text evidence="8">The sequence shown here is derived from an EMBL/GenBank/DDBJ whole genome shotgun (WGS) entry which is preliminary data.</text>
</comment>